<protein>
    <submittedName>
        <fullName evidence="4">Putative oxidoreductase YjmC</fullName>
        <ecNumber evidence="4">1.1.1.-</ecNumber>
    </submittedName>
</protein>
<dbReference type="EMBL" id="VSSQ01014439">
    <property type="protein sequence ID" value="MPM53661.1"/>
    <property type="molecule type" value="Genomic_DNA"/>
</dbReference>
<dbReference type="PANTHER" id="PTHR11091:SF0">
    <property type="entry name" value="MALATE DEHYDROGENASE"/>
    <property type="match status" value="1"/>
</dbReference>
<dbReference type="EC" id="1.1.1.-" evidence="4"/>
<dbReference type="InterPro" id="IPR036111">
    <property type="entry name" value="Mal/L-sulfo/L-lacto_DH-like_sf"/>
</dbReference>
<sequence length="362" mass="39068">MQRYSKSQLYSLVEKMFLKAGCSTENAATVASMLIAAEMRGIPSHGLMRIKDYIGLWQKGRMNMSPDLKIVHETPSTATVDGDLAPGMVAGKFAMELAIRKAEQVGSGWVAVRNSNHFGIAGFYTMMAAEHDMIGFAMTNANALVAPTFSTDRMLGTNPIAFTIPGKEEPAFTADFATTPIARGKLELMEKQGKESPQGFVQDAEGNSTTDPSVLRRGGAILPLGGDYEHASHKGYCLGAMVDILSAVLAGANFGPFVPPQVAYLDPKPGAPGAGLGHFFGAIRIDGFRPVDEVKEYMDLWIRTFRQSKAAEGRERVIIPGEPEIAREKEYLRDGIPVVPQVWQELVATAGSLGLSEEELLG</sequence>
<organism evidence="4">
    <name type="scientific">bioreactor metagenome</name>
    <dbReference type="NCBI Taxonomy" id="1076179"/>
    <lineage>
        <taxon>unclassified sequences</taxon>
        <taxon>metagenomes</taxon>
        <taxon>ecological metagenomes</taxon>
    </lineage>
</organism>
<dbReference type="Gene3D" id="1.10.1530.10">
    <property type="match status" value="1"/>
</dbReference>
<dbReference type="SUPFAM" id="SSF89733">
    <property type="entry name" value="L-sulfolactate dehydrogenase-like"/>
    <property type="match status" value="1"/>
</dbReference>
<name>A0A645AMZ6_9ZZZZ</name>
<feature type="region of interest" description="Disordered" evidence="3">
    <location>
        <begin position="192"/>
        <end position="212"/>
    </location>
</feature>
<dbReference type="PANTHER" id="PTHR11091">
    <property type="entry name" value="OXIDOREDUCTASE-RELATED"/>
    <property type="match status" value="1"/>
</dbReference>
<accession>A0A645AMZ6</accession>
<proteinExistence type="inferred from homology"/>
<dbReference type="GO" id="GO:0016491">
    <property type="term" value="F:oxidoreductase activity"/>
    <property type="evidence" value="ECO:0007669"/>
    <property type="project" value="UniProtKB-KW"/>
</dbReference>
<evidence type="ECO:0000313" key="4">
    <source>
        <dbReference type="EMBL" id="MPM53661.1"/>
    </source>
</evidence>
<dbReference type="InterPro" id="IPR043143">
    <property type="entry name" value="Mal/L-sulf/L-lact_DH-like_NADP"/>
</dbReference>
<keyword evidence="2 4" id="KW-0560">Oxidoreductase</keyword>
<reference evidence="4" key="1">
    <citation type="submission" date="2019-08" db="EMBL/GenBank/DDBJ databases">
        <authorList>
            <person name="Kucharzyk K."/>
            <person name="Murdoch R.W."/>
            <person name="Higgins S."/>
            <person name="Loffler F."/>
        </authorList>
    </citation>
    <scope>NUCLEOTIDE SEQUENCE</scope>
</reference>
<evidence type="ECO:0000256" key="1">
    <source>
        <dbReference type="ARBA" id="ARBA00006056"/>
    </source>
</evidence>
<dbReference type="InterPro" id="IPR043144">
    <property type="entry name" value="Mal/L-sulf/L-lact_DH-like_ah"/>
</dbReference>
<dbReference type="InterPro" id="IPR003767">
    <property type="entry name" value="Malate/L-lactate_DH-like"/>
</dbReference>
<dbReference type="Gene3D" id="3.30.1370.60">
    <property type="entry name" value="Hypothetical oxidoreductase yiak, domain 2"/>
    <property type="match status" value="1"/>
</dbReference>
<gene>
    <name evidence="4" type="primary">yjmC_15</name>
    <name evidence="4" type="ORF">SDC9_100430</name>
</gene>
<evidence type="ECO:0000256" key="3">
    <source>
        <dbReference type="SAM" id="MobiDB-lite"/>
    </source>
</evidence>
<dbReference type="Pfam" id="PF02615">
    <property type="entry name" value="Ldh_2"/>
    <property type="match status" value="1"/>
</dbReference>
<evidence type="ECO:0000256" key="2">
    <source>
        <dbReference type="ARBA" id="ARBA00023002"/>
    </source>
</evidence>
<comment type="caution">
    <text evidence="4">The sequence shown here is derived from an EMBL/GenBank/DDBJ whole genome shotgun (WGS) entry which is preliminary data.</text>
</comment>
<comment type="similarity">
    <text evidence="1">Belongs to the LDH2/MDH2 oxidoreductase family.</text>
</comment>
<dbReference type="AlphaFoldDB" id="A0A645AMZ6"/>